<dbReference type="SUPFAM" id="SSF50129">
    <property type="entry name" value="GroES-like"/>
    <property type="match status" value="1"/>
</dbReference>
<comment type="similarity">
    <text evidence="2">Belongs to the zinc-containing alcohol dehydrogenase family.</text>
</comment>
<accession>A0A7W6GFH4</accession>
<dbReference type="InterPro" id="IPR011032">
    <property type="entry name" value="GroES-like_sf"/>
</dbReference>
<dbReference type="AlphaFoldDB" id="A0A7W6GFH4"/>
<dbReference type="Proteomes" id="UP000528964">
    <property type="component" value="Unassembled WGS sequence"/>
</dbReference>
<dbReference type="PANTHER" id="PTHR43350:SF19">
    <property type="entry name" value="D-GULOSIDE 3-DEHYDROGENASE"/>
    <property type="match status" value="1"/>
</dbReference>
<dbReference type="Gene3D" id="3.90.180.10">
    <property type="entry name" value="Medium-chain alcohol dehydrogenases, catalytic domain"/>
    <property type="match status" value="1"/>
</dbReference>
<evidence type="ECO:0000256" key="3">
    <source>
        <dbReference type="ARBA" id="ARBA00022723"/>
    </source>
</evidence>
<dbReference type="PANTHER" id="PTHR43350">
    <property type="entry name" value="NAD-DEPENDENT ALCOHOL DEHYDROGENASE"/>
    <property type="match status" value="1"/>
</dbReference>
<dbReference type="GO" id="GO:0046872">
    <property type="term" value="F:metal ion binding"/>
    <property type="evidence" value="ECO:0007669"/>
    <property type="project" value="UniProtKB-KW"/>
</dbReference>
<evidence type="ECO:0000256" key="4">
    <source>
        <dbReference type="ARBA" id="ARBA00022833"/>
    </source>
</evidence>
<dbReference type="Gene3D" id="3.40.50.720">
    <property type="entry name" value="NAD(P)-binding Rossmann-like Domain"/>
    <property type="match status" value="1"/>
</dbReference>
<dbReference type="SUPFAM" id="SSF51735">
    <property type="entry name" value="NAD(P)-binding Rossmann-fold domains"/>
    <property type="match status" value="1"/>
</dbReference>
<dbReference type="InterPro" id="IPR036291">
    <property type="entry name" value="NAD(P)-bd_dom_sf"/>
</dbReference>
<protein>
    <submittedName>
        <fullName evidence="6">NADPH:quinone reductase-like Zn-dependent oxidoreductase</fullName>
    </submittedName>
</protein>
<evidence type="ECO:0000313" key="6">
    <source>
        <dbReference type="EMBL" id="MBB3973891.1"/>
    </source>
</evidence>
<organism evidence="6 7">
    <name type="scientific">Hansschlegelia beijingensis</name>
    <dbReference type="NCBI Taxonomy" id="1133344"/>
    <lineage>
        <taxon>Bacteria</taxon>
        <taxon>Pseudomonadati</taxon>
        <taxon>Pseudomonadota</taxon>
        <taxon>Alphaproteobacteria</taxon>
        <taxon>Hyphomicrobiales</taxon>
        <taxon>Methylopilaceae</taxon>
        <taxon>Hansschlegelia</taxon>
    </lineage>
</organism>
<dbReference type="RefSeq" id="WP_183395760.1">
    <property type="nucleotide sequence ID" value="NZ_JACIDR010000004.1"/>
</dbReference>
<sequence length="333" mass="35190">MTVTDNGPETLSARALWYDGRGGVELREELLARPDPREPLVRTLFSGVSRGTERLVCGGRVPESEWRRMRAPRQEGEFPGPVKYGYAAVGRVEAGPPDLTGRMVFCLNPHQDAFSAPASTLHPLPAGLPPRRAVLAANMETALNAVWDSGAGPCDRAVVVGGGPVGLLTAALLSRLPGVEVTVVDVDERRRALAESLGAGFAEPGDAPRDADVVFHASATAAGLATALAAAGEEATVVEMSWHGVDDVAVPLGRAFHARRLKLVSSQVGQVAPSRRPRWSTRRRLGAALALLAADNRYDLLLDTEILFDDAPSALPDALAPGAQGLAVVLRYP</sequence>
<keyword evidence="4" id="KW-0862">Zinc</keyword>
<name>A0A7W6GFH4_9HYPH</name>
<gene>
    <name evidence="6" type="ORF">GGR24_002568</name>
</gene>
<keyword evidence="5" id="KW-0560">Oxidoreductase</keyword>
<dbReference type="GO" id="GO:0016491">
    <property type="term" value="F:oxidoreductase activity"/>
    <property type="evidence" value="ECO:0007669"/>
    <property type="project" value="UniProtKB-KW"/>
</dbReference>
<evidence type="ECO:0000256" key="5">
    <source>
        <dbReference type="ARBA" id="ARBA00023002"/>
    </source>
</evidence>
<keyword evidence="7" id="KW-1185">Reference proteome</keyword>
<comment type="caution">
    <text evidence="6">The sequence shown here is derived from an EMBL/GenBank/DDBJ whole genome shotgun (WGS) entry which is preliminary data.</text>
</comment>
<proteinExistence type="inferred from homology"/>
<dbReference type="EMBL" id="JACIDR010000004">
    <property type="protein sequence ID" value="MBB3973891.1"/>
    <property type="molecule type" value="Genomic_DNA"/>
</dbReference>
<keyword evidence="3" id="KW-0479">Metal-binding</keyword>
<comment type="cofactor">
    <cofactor evidence="1">
        <name>Zn(2+)</name>
        <dbReference type="ChEBI" id="CHEBI:29105"/>
    </cofactor>
</comment>
<evidence type="ECO:0000256" key="2">
    <source>
        <dbReference type="ARBA" id="ARBA00008072"/>
    </source>
</evidence>
<dbReference type="CDD" id="cd08255">
    <property type="entry name" value="2-desacetyl-2-hydroxyethyl_bacteriochlorophyllide_like"/>
    <property type="match status" value="1"/>
</dbReference>
<evidence type="ECO:0000256" key="1">
    <source>
        <dbReference type="ARBA" id="ARBA00001947"/>
    </source>
</evidence>
<reference evidence="6 7" key="1">
    <citation type="submission" date="2020-08" db="EMBL/GenBank/DDBJ databases">
        <title>Genomic Encyclopedia of Type Strains, Phase IV (KMG-IV): sequencing the most valuable type-strain genomes for metagenomic binning, comparative biology and taxonomic classification.</title>
        <authorList>
            <person name="Goeker M."/>
        </authorList>
    </citation>
    <scope>NUCLEOTIDE SEQUENCE [LARGE SCALE GENOMIC DNA]</scope>
    <source>
        <strain evidence="6 7">DSM 25481</strain>
    </source>
</reference>
<evidence type="ECO:0000313" key="7">
    <source>
        <dbReference type="Proteomes" id="UP000528964"/>
    </source>
</evidence>